<comment type="caution">
    <text evidence="2">The sequence shown here is derived from an EMBL/GenBank/DDBJ whole genome shotgun (WGS) entry which is preliminary data.</text>
</comment>
<evidence type="ECO:0000313" key="3">
    <source>
        <dbReference type="Proteomes" id="UP000436088"/>
    </source>
</evidence>
<dbReference type="AlphaFoldDB" id="A0A6A3AC25"/>
<evidence type="ECO:0000256" key="1">
    <source>
        <dbReference type="SAM" id="Phobius"/>
    </source>
</evidence>
<organism evidence="2 3">
    <name type="scientific">Hibiscus syriacus</name>
    <name type="common">Rose of Sharon</name>
    <dbReference type="NCBI Taxonomy" id="106335"/>
    <lineage>
        <taxon>Eukaryota</taxon>
        <taxon>Viridiplantae</taxon>
        <taxon>Streptophyta</taxon>
        <taxon>Embryophyta</taxon>
        <taxon>Tracheophyta</taxon>
        <taxon>Spermatophyta</taxon>
        <taxon>Magnoliopsida</taxon>
        <taxon>eudicotyledons</taxon>
        <taxon>Gunneridae</taxon>
        <taxon>Pentapetalae</taxon>
        <taxon>rosids</taxon>
        <taxon>malvids</taxon>
        <taxon>Malvales</taxon>
        <taxon>Malvaceae</taxon>
        <taxon>Malvoideae</taxon>
        <taxon>Hibiscus</taxon>
    </lineage>
</organism>
<gene>
    <name evidence="2" type="ORF">F3Y22_tig00110556pilonHSYRG00114</name>
</gene>
<keyword evidence="1" id="KW-0812">Transmembrane</keyword>
<evidence type="ECO:0000313" key="2">
    <source>
        <dbReference type="EMBL" id="KAE8700492.1"/>
    </source>
</evidence>
<dbReference type="PANTHER" id="PTHR36143">
    <property type="entry name" value="OS08G0177500 PROTEIN"/>
    <property type="match status" value="1"/>
</dbReference>
<keyword evidence="3" id="KW-1185">Reference proteome</keyword>
<dbReference type="Proteomes" id="UP000436088">
    <property type="component" value="Unassembled WGS sequence"/>
</dbReference>
<dbReference type="EMBL" id="VEPZ02001028">
    <property type="protein sequence ID" value="KAE8700492.1"/>
    <property type="molecule type" value="Genomic_DNA"/>
</dbReference>
<accession>A0A6A3AC25</accession>
<protein>
    <submittedName>
        <fullName evidence="2">Uncharacterized protein</fullName>
    </submittedName>
</protein>
<reference evidence="2" key="1">
    <citation type="submission" date="2019-09" db="EMBL/GenBank/DDBJ databases">
        <title>Draft genome information of white flower Hibiscus syriacus.</title>
        <authorList>
            <person name="Kim Y.-M."/>
        </authorList>
    </citation>
    <scope>NUCLEOTIDE SEQUENCE [LARGE SCALE GENOMIC DNA]</scope>
    <source>
        <strain evidence="2">YM2019G1</strain>
    </source>
</reference>
<feature type="transmembrane region" description="Helical" evidence="1">
    <location>
        <begin position="20"/>
        <end position="37"/>
    </location>
</feature>
<sequence>MGGLTSHKENGNGHKGRPYGFMLLLAFGTALFGVLVLHKLRERHIFNLVIEDMNRQLLSLQLLLQKEREYNKEMNRKAEETNAKIYYLRNQKMELDGRLMETLSRIDSLKDEQKAMESTLESGFFTNKLKMLRGNEINPTLCFENRIGRFNRFNRNRCLVLFNLNRLNRY</sequence>
<proteinExistence type="predicted"/>
<keyword evidence="1" id="KW-1133">Transmembrane helix</keyword>
<dbReference type="PANTHER" id="PTHR36143:SF4">
    <property type="entry name" value="OS08G0177500 PROTEIN"/>
    <property type="match status" value="1"/>
</dbReference>
<name>A0A6A3AC25_HIBSY</name>
<keyword evidence="1" id="KW-0472">Membrane</keyword>